<feature type="transmembrane region" description="Helical" evidence="1">
    <location>
        <begin position="6"/>
        <end position="27"/>
    </location>
</feature>
<keyword evidence="1" id="KW-0812">Transmembrane</keyword>
<protein>
    <submittedName>
        <fullName evidence="2">DUF5058 family protein</fullName>
    </submittedName>
</protein>
<evidence type="ECO:0000313" key="3">
    <source>
        <dbReference type="Proteomes" id="UP001299546"/>
    </source>
</evidence>
<gene>
    <name evidence="2" type="ORF">LIZ65_20055</name>
</gene>
<dbReference type="EMBL" id="JAJCIS010000034">
    <property type="protein sequence ID" value="MCB7389578.1"/>
    <property type="molecule type" value="Genomic_DNA"/>
</dbReference>
<name>A0ABS8DMC3_9FIRM</name>
<comment type="caution">
    <text evidence="2">The sequence shown here is derived from an EMBL/GenBank/DDBJ whole genome shotgun (WGS) entry which is preliminary data.</text>
</comment>
<dbReference type="RefSeq" id="WP_066730630.1">
    <property type="nucleotide sequence ID" value="NZ_JAJCIQ010000032.1"/>
</dbReference>
<evidence type="ECO:0000313" key="2">
    <source>
        <dbReference type="EMBL" id="MCB7389578.1"/>
    </source>
</evidence>
<feature type="transmembrane region" description="Helical" evidence="1">
    <location>
        <begin position="112"/>
        <end position="135"/>
    </location>
</feature>
<feature type="transmembrane region" description="Helical" evidence="1">
    <location>
        <begin position="180"/>
        <end position="198"/>
    </location>
</feature>
<feature type="transmembrane region" description="Helical" evidence="1">
    <location>
        <begin position="156"/>
        <end position="174"/>
    </location>
</feature>
<evidence type="ECO:0000256" key="1">
    <source>
        <dbReference type="SAM" id="Phobius"/>
    </source>
</evidence>
<feature type="transmembrane region" description="Helical" evidence="1">
    <location>
        <begin position="210"/>
        <end position="229"/>
    </location>
</feature>
<reference evidence="2 3" key="1">
    <citation type="submission" date="2021-10" db="EMBL/GenBank/DDBJ databases">
        <title>Collection of gut derived symbiotic bacterial strains cultured from healthy donors.</title>
        <authorList>
            <person name="Lin H."/>
            <person name="Littmann E."/>
            <person name="Kohout C."/>
            <person name="Pamer E.G."/>
        </authorList>
    </citation>
    <scope>NUCLEOTIDE SEQUENCE [LARGE SCALE GENOMIC DNA]</scope>
    <source>
        <strain evidence="2 3">DFI.1.165</strain>
    </source>
</reference>
<sequence length="230" mass="24126">MNIANSLGLWMTAIPAVFIVGLQAYIFSKKAYKAAPLCGLTTHQCNKAFRVGATSAVGPAMAVFIVMVGMMAVIGGPMTWLRLSFIGAAPTELTATTIGAKAMGVELGSAEYGLTAFTASVWTMTLNGCGWLLFCGLFTHRLDKVMAKFTKGNMKIMAEVCGAAVLGTASYLAADQALKSSPGLASVLASAVTMILLIKISEKHPKLKEYNLGIAMIVGMISAVLTLNFT</sequence>
<organism evidence="2 3">
    <name type="scientific">Bariatricus massiliensis</name>
    <dbReference type="NCBI Taxonomy" id="1745713"/>
    <lineage>
        <taxon>Bacteria</taxon>
        <taxon>Bacillati</taxon>
        <taxon>Bacillota</taxon>
        <taxon>Clostridia</taxon>
        <taxon>Lachnospirales</taxon>
        <taxon>Lachnospiraceae</taxon>
        <taxon>Bariatricus</taxon>
    </lineage>
</organism>
<feature type="transmembrane region" description="Helical" evidence="1">
    <location>
        <begin position="48"/>
        <end position="74"/>
    </location>
</feature>
<keyword evidence="1" id="KW-0472">Membrane</keyword>
<keyword evidence="1" id="KW-1133">Transmembrane helix</keyword>
<proteinExistence type="predicted"/>
<dbReference type="Pfam" id="PF16481">
    <property type="entry name" value="DUF5058"/>
    <property type="match status" value="1"/>
</dbReference>
<accession>A0ABS8DMC3</accession>
<dbReference type="Proteomes" id="UP001299546">
    <property type="component" value="Unassembled WGS sequence"/>
</dbReference>
<keyword evidence="3" id="KW-1185">Reference proteome</keyword>
<dbReference type="InterPro" id="IPR032479">
    <property type="entry name" value="DUF5058"/>
</dbReference>